<reference evidence="1 2" key="1">
    <citation type="submission" date="2023-10" db="EMBL/GenBank/DDBJ databases">
        <title>Genome-Wide Identification Analysis in wild type Solanum Pinnatisectum Reveals Some Genes Defensing Phytophthora Infestans.</title>
        <authorList>
            <person name="Sun C."/>
        </authorList>
    </citation>
    <scope>NUCLEOTIDE SEQUENCE [LARGE SCALE GENOMIC DNA]</scope>
    <source>
        <strain evidence="1">LQN</strain>
        <tissue evidence="1">Leaf</tissue>
    </source>
</reference>
<accession>A0AAV9KLS9</accession>
<protein>
    <submittedName>
        <fullName evidence="1">Uncharacterized protein</fullName>
    </submittedName>
</protein>
<dbReference type="Proteomes" id="UP001311915">
    <property type="component" value="Unassembled WGS sequence"/>
</dbReference>
<dbReference type="AlphaFoldDB" id="A0AAV9KLS9"/>
<gene>
    <name evidence="1" type="ORF">R3W88_019954</name>
</gene>
<comment type="caution">
    <text evidence="1">The sequence shown here is derived from an EMBL/GenBank/DDBJ whole genome shotgun (WGS) entry which is preliminary data.</text>
</comment>
<keyword evidence="2" id="KW-1185">Reference proteome</keyword>
<name>A0AAV9KLS9_9SOLN</name>
<evidence type="ECO:0000313" key="2">
    <source>
        <dbReference type="Proteomes" id="UP001311915"/>
    </source>
</evidence>
<sequence>MTSLIVLIHHSGECNSANNFVHYSMEGVVSRLISSHLNVDTSLNSFDFHYKIDENSIHQSK</sequence>
<dbReference type="EMBL" id="JAWPEI010000010">
    <property type="protein sequence ID" value="KAK4714047.1"/>
    <property type="molecule type" value="Genomic_DNA"/>
</dbReference>
<evidence type="ECO:0000313" key="1">
    <source>
        <dbReference type="EMBL" id="KAK4714047.1"/>
    </source>
</evidence>
<proteinExistence type="predicted"/>
<organism evidence="1 2">
    <name type="scientific">Solanum pinnatisectum</name>
    <name type="common">tansyleaf nightshade</name>
    <dbReference type="NCBI Taxonomy" id="50273"/>
    <lineage>
        <taxon>Eukaryota</taxon>
        <taxon>Viridiplantae</taxon>
        <taxon>Streptophyta</taxon>
        <taxon>Embryophyta</taxon>
        <taxon>Tracheophyta</taxon>
        <taxon>Spermatophyta</taxon>
        <taxon>Magnoliopsida</taxon>
        <taxon>eudicotyledons</taxon>
        <taxon>Gunneridae</taxon>
        <taxon>Pentapetalae</taxon>
        <taxon>asterids</taxon>
        <taxon>lamiids</taxon>
        <taxon>Solanales</taxon>
        <taxon>Solanaceae</taxon>
        <taxon>Solanoideae</taxon>
        <taxon>Solaneae</taxon>
        <taxon>Solanum</taxon>
    </lineage>
</organism>